<protein>
    <recommendedName>
        <fullName evidence="4">Core-binding (CB) domain-containing protein</fullName>
    </recommendedName>
</protein>
<evidence type="ECO:0000313" key="3">
    <source>
        <dbReference type="Proteomes" id="UP000557739"/>
    </source>
</evidence>
<dbReference type="Proteomes" id="UP000557739">
    <property type="component" value="Unassembled WGS sequence"/>
</dbReference>
<keyword evidence="3" id="KW-1185">Reference proteome</keyword>
<dbReference type="GO" id="GO:0003677">
    <property type="term" value="F:DNA binding"/>
    <property type="evidence" value="ECO:0007669"/>
    <property type="project" value="InterPro"/>
</dbReference>
<feature type="compositionally biased region" description="Basic residues" evidence="1">
    <location>
        <begin position="25"/>
        <end position="42"/>
    </location>
</feature>
<reference evidence="2 3" key="1">
    <citation type="submission" date="2020-08" db="EMBL/GenBank/DDBJ databases">
        <title>Genomic Encyclopedia of Type Strains, Phase IV (KMG-IV): sequencing the most valuable type-strain genomes for metagenomic binning, comparative biology and taxonomic classification.</title>
        <authorList>
            <person name="Goeker M."/>
        </authorList>
    </citation>
    <scope>NUCLEOTIDE SEQUENCE [LARGE SCALE GENOMIC DNA]</scope>
    <source>
        <strain evidence="2 3">DSM 27244</strain>
    </source>
</reference>
<sequence length="466" mass="52292">MKNDERKRARAQLVARQREREGHRPARRGARHAERHGRRRTHSGQGGRSGAGEMRREDQELYSRGKYRLAWDLKRDGSLRTPYLQIIWYDKAAGRNRSRSTGTESIEQAEAELDALYLQRERGQAVCSTCGQPLRAGARHLLTTTIADYLVAREGRSSISSIRPRLAHVTAYLAETDRNNAACEDIDEDWIEGFREWASEVPIISPGGAQRERSPGTVEASVRQLAAAINFAYSRKDTLFPAAFAAKQPEEVSRTPSYRADVKTLAAMFRYCVQPERKAGDSEKAYKRRIGERAQLHRFLQISVATWARPDAAHDVNTDRARDQWSSNARALNLNPRGRPQTKKYRPIVPIGQRMAALLDANAGFYVSVDSVRKAFEAMQAAVGLPGDGESGLKLIRRSMAHLARERLGERDWIEGQIMLGHRKTSTSDTYAPFSTGYLARALEVTDNIIDLIEEICPGAFSSTNA</sequence>
<proteinExistence type="predicted"/>
<evidence type="ECO:0008006" key="4">
    <source>
        <dbReference type="Google" id="ProtNLM"/>
    </source>
</evidence>
<evidence type="ECO:0000256" key="1">
    <source>
        <dbReference type="SAM" id="MobiDB-lite"/>
    </source>
</evidence>
<evidence type="ECO:0000313" key="2">
    <source>
        <dbReference type="EMBL" id="MBB5697029.1"/>
    </source>
</evidence>
<dbReference type="SUPFAM" id="SSF56349">
    <property type="entry name" value="DNA breaking-rejoining enzymes"/>
    <property type="match status" value="1"/>
</dbReference>
<organism evidence="2 3">
    <name type="scientific">Sphingomonas yantingensis</name>
    <dbReference type="NCBI Taxonomy" id="1241761"/>
    <lineage>
        <taxon>Bacteria</taxon>
        <taxon>Pseudomonadati</taxon>
        <taxon>Pseudomonadota</taxon>
        <taxon>Alphaproteobacteria</taxon>
        <taxon>Sphingomonadales</taxon>
        <taxon>Sphingomonadaceae</taxon>
        <taxon>Sphingomonas</taxon>
    </lineage>
</organism>
<dbReference type="RefSeq" id="WP_246359248.1">
    <property type="nucleotide sequence ID" value="NZ_JACIJJ010000001.1"/>
</dbReference>
<gene>
    <name evidence="2" type="ORF">FHR19_000354</name>
</gene>
<name>A0A7W9AM67_9SPHN</name>
<dbReference type="InterPro" id="IPR011010">
    <property type="entry name" value="DNA_brk_join_enz"/>
</dbReference>
<dbReference type="EMBL" id="JACIJJ010000001">
    <property type="protein sequence ID" value="MBB5697029.1"/>
    <property type="molecule type" value="Genomic_DNA"/>
</dbReference>
<accession>A0A7W9AM67</accession>
<dbReference type="AlphaFoldDB" id="A0A7W9AM67"/>
<comment type="caution">
    <text evidence="2">The sequence shown here is derived from an EMBL/GenBank/DDBJ whole genome shotgun (WGS) entry which is preliminary data.</text>
</comment>
<feature type="region of interest" description="Disordered" evidence="1">
    <location>
        <begin position="1"/>
        <end position="58"/>
    </location>
</feature>